<dbReference type="EMBL" id="AP027732">
    <property type="protein sequence ID" value="BDZ50317.1"/>
    <property type="molecule type" value="Genomic_DNA"/>
</dbReference>
<sequence>MNNDAILLESVKTHRARLRGAFLIGELAERRDVNDNVRRLIGSMVLAAVICAGCVGTSFVLNAINAQATQSSTSTTSGSTSESTGATAK</sequence>
<evidence type="ECO:0000256" key="1">
    <source>
        <dbReference type="SAM" id="MobiDB-lite"/>
    </source>
</evidence>
<proteinExistence type="predicted"/>
<evidence type="ECO:0000313" key="4">
    <source>
        <dbReference type="Proteomes" id="UP001321486"/>
    </source>
</evidence>
<keyword evidence="2" id="KW-1133">Transmembrane helix</keyword>
<keyword evidence="2" id="KW-0812">Transmembrane</keyword>
<name>A0ABN6XZ44_9MICO</name>
<organism evidence="3 4">
    <name type="scientific">Frondihabitans sucicola</name>
    <dbReference type="NCBI Taxonomy" id="1268041"/>
    <lineage>
        <taxon>Bacteria</taxon>
        <taxon>Bacillati</taxon>
        <taxon>Actinomycetota</taxon>
        <taxon>Actinomycetes</taxon>
        <taxon>Micrococcales</taxon>
        <taxon>Microbacteriaceae</taxon>
        <taxon>Frondihabitans</taxon>
    </lineage>
</organism>
<keyword evidence="4" id="KW-1185">Reference proteome</keyword>
<dbReference type="Proteomes" id="UP001321486">
    <property type="component" value="Chromosome"/>
</dbReference>
<reference evidence="4" key="1">
    <citation type="journal article" date="2019" name="Int. J. Syst. Evol. Microbiol.">
        <title>The Global Catalogue of Microorganisms (GCM) 10K type strain sequencing project: providing services to taxonomists for standard genome sequencing and annotation.</title>
        <authorList>
            <consortium name="The Broad Institute Genomics Platform"/>
            <consortium name="The Broad Institute Genome Sequencing Center for Infectious Disease"/>
            <person name="Wu L."/>
            <person name="Ma J."/>
        </authorList>
    </citation>
    <scope>NUCLEOTIDE SEQUENCE [LARGE SCALE GENOMIC DNA]</scope>
    <source>
        <strain evidence="4">NBRC 108728</strain>
    </source>
</reference>
<feature type="region of interest" description="Disordered" evidence="1">
    <location>
        <begin position="68"/>
        <end position="89"/>
    </location>
</feature>
<gene>
    <name evidence="3" type="ORF">GCM10025867_25580</name>
</gene>
<protein>
    <submittedName>
        <fullName evidence="3">Uncharacterized protein</fullName>
    </submittedName>
</protein>
<feature type="transmembrane region" description="Helical" evidence="2">
    <location>
        <begin position="40"/>
        <end position="64"/>
    </location>
</feature>
<keyword evidence="2" id="KW-0472">Membrane</keyword>
<evidence type="ECO:0000313" key="3">
    <source>
        <dbReference type="EMBL" id="BDZ50317.1"/>
    </source>
</evidence>
<evidence type="ECO:0000256" key="2">
    <source>
        <dbReference type="SAM" id="Phobius"/>
    </source>
</evidence>
<accession>A0ABN6XZ44</accession>